<protein>
    <submittedName>
        <fullName evidence="8">Serine/threonine-protein kinase PknB</fullName>
        <ecNumber evidence="8">2.7.11.1</ecNumber>
    </submittedName>
</protein>
<evidence type="ECO:0000313" key="9">
    <source>
        <dbReference type="Proteomes" id="UP000319976"/>
    </source>
</evidence>
<dbReference type="Proteomes" id="UP000319976">
    <property type="component" value="Chromosome"/>
</dbReference>
<name>A0A517T985_9PLAN</name>
<dbReference type="Pfam" id="PF00069">
    <property type="entry name" value="Pkinase"/>
    <property type="match status" value="2"/>
</dbReference>
<feature type="compositionally biased region" description="Polar residues" evidence="5">
    <location>
        <begin position="242"/>
        <end position="251"/>
    </location>
</feature>
<feature type="transmembrane region" description="Helical" evidence="6">
    <location>
        <begin position="652"/>
        <end position="670"/>
    </location>
</feature>
<accession>A0A517T985</accession>
<keyword evidence="6" id="KW-0472">Membrane</keyword>
<organism evidence="8 9">
    <name type="scientific">Calycomorphotria hydatis</name>
    <dbReference type="NCBI Taxonomy" id="2528027"/>
    <lineage>
        <taxon>Bacteria</taxon>
        <taxon>Pseudomonadati</taxon>
        <taxon>Planctomycetota</taxon>
        <taxon>Planctomycetia</taxon>
        <taxon>Planctomycetales</taxon>
        <taxon>Planctomycetaceae</taxon>
        <taxon>Calycomorphotria</taxon>
    </lineage>
</organism>
<dbReference type="GO" id="GO:0004674">
    <property type="term" value="F:protein serine/threonine kinase activity"/>
    <property type="evidence" value="ECO:0007669"/>
    <property type="project" value="UniProtKB-EC"/>
</dbReference>
<dbReference type="EC" id="2.7.11.1" evidence="8"/>
<proteinExistence type="predicted"/>
<dbReference type="GO" id="GO:0005524">
    <property type="term" value="F:ATP binding"/>
    <property type="evidence" value="ECO:0007669"/>
    <property type="project" value="UniProtKB-KW"/>
</dbReference>
<keyword evidence="3 8" id="KW-0418">Kinase</keyword>
<dbReference type="InterPro" id="IPR011009">
    <property type="entry name" value="Kinase-like_dom_sf"/>
</dbReference>
<evidence type="ECO:0000256" key="2">
    <source>
        <dbReference type="ARBA" id="ARBA00022741"/>
    </source>
</evidence>
<gene>
    <name evidence="8" type="primary">pknB_6</name>
    <name evidence="8" type="ORF">V22_21720</name>
</gene>
<dbReference type="OrthoDB" id="6111975at2"/>
<keyword evidence="1 8" id="KW-0808">Transferase</keyword>
<keyword evidence="6" id="KW-0812">Transmembrane</keyword>
<dbReference type="PROSITE" id="PS00108">
    <property type="entry name" value="PROTEIN_KINASE_ST"/>
    <property type="match status" value="2"/>
</dbReference>
<dbReference type="RefSeq" id="WP_145262500.1">
    <property type="nucleotide sequence ID" value="NZ_CP036316.1"/>
</dbReference>
<dbReference type="PROSITE" id="PS50011">
    <property type="entry name" value="PROTEIN_KINASE_DOM"/>
    <property type="match status" value="2"/>
</dbReference>
<dbReference type="InterPro" id="IPR000719">
    <property type="entry name" value="Prot_kinase_dom"/>
</dbReference>
<feature type="domain" description="Protein kinase" evidence="7">
    <location>
        <begin position="323"/>
        <end position="603"/>
    </location>
</feature>
<dbReference type="Gene3D" id="3.30.200.20">
    <property type="entry name" value="Phosphorylase Kinase, domain 1"/>
    <property type="match status" value="1"/>
</dbReference>
<dbReference type="PANTHER" id="PTHR43289:SF6">
    <property type="entry name" value="SERINE_THREONINE-PROTEIN KINASE NEKL-3"/>
    <property type="match status" value="1"/>
</dbReference>
<keyword evidence="2" id="KW-0547">Nucleotide-binding</keyword>
<evidence type="ECO:0000256" key="5">
    <source>
        <dbReference type="SAM" id="MobiDB-lite"/>
    </source>
</evidence>
<feature type="domain" description="Protein kinase" evidence="7">
    <location>
        <begin position="1"/>
        <end position="198"/>
    </location>
</feature>
<evidence type="ECO:0000256" key="1">
    <source>
        <dbReference type="ARBA" id="ARBA00022679"/>
    </source>
</evidence>
<dbReference type="SUPFAM" id="SSF56112">
    <property type="entry name" value="Protein kinase-like (PK-like)"/>
    <property type="match status" value="2"/>
</dbReference>
<evidence type="ECO:0000259" key="7">
    <source>
        <dbReference type="PROSITE" id="PS50011"/>
    </source>
</evidence>
<dbReference type="InterPro" id="IPR008271">
    <property type="entry name" value="Ser/Thr_kinase_AS"/>
</dbReference>
<dbReference type="EMBL" id="CP036316">
    <property type="protein sequence ID" value="QDT64927.1"/>
    <property type="molecule type" value="Genomic_DNA"/>
</dbReference>
<dbReference type="KEGG" id="chya:V22_21720"/>
<dbReference type="Gene3D" id="1.10.510.10">
    <property type="entry name" value="Transferase(Phosphotransferase) domain 1"/>
    <property type="match status" value="2"/>
</dbReference>
<evidence type="ECO:0000256" key="6">
    <source>
        <dbReference type="SAM" id="Phobius"/>
    </source>
</evidence>
<sequence length="783" mass="87078">MASIYNRSSIIDQQGAISHDIACNIIRQAAEALEHARVHQLVHRDVKPSNLMLNREGVIKLLDLGLAALNFDAFVASQKDVAALTSVGQVMGTIDYISPEQLDDPTSVDTRTDVYGLAATLYALCSGQPPFGILTEGGIARKIMLISSQEPTPLRELNNSITTDVAAIVEQGLKRNPQERIQTPGELGQQLAEVAPTVDLRNFASTLIHKGETLGDTAEVTVDDTSRGINYPPPVVNDVKSKSNGDSTSGSRDGELSVADVIEQLEISRLVSRQNAIKLGKSAKNFKTGVELLASLVKQGVLTKHQARFVRQRSAFQLDFGSHYVLDLIESSSKSVVYRGMHRKLRRVDTIKVLVDTMSSENSKKRFFKEAQLLAKLRHPNILEVYHAGEYNDRYFLTMEYIQGRNLENWVKDFGVMDVDLALNCIKQAAEGLRHAHHQGILHRDVKPSNLLLDSQNAIRILNLGVTRIIAGSESNLTGDINNEDMTNDGSAYLTPDFMAPEQAFEQNRVDERADVYSLGCTLYFLLTGEKPFEGKSYFKTIMMHRNSPRPKLRVQNKEVSPVIERLFSKMVSVEMDSRYRTMGEFLKELDSITQASATHLKLDEPEPDSVTKKEEESNTPAEVPQLGEEEEREEIGYQIFSRESLGDHLKLATLLVFTAACIGGGIYYFNYKPAKEKQTFQPTIVKTAPVLSPGSIRFRFNELSLANTVEIDGQPYSLKKMESNVTLKPGQHVLKVTGKEIHPFEHRFNVASGDQTVVTVFLTRKDTENGGKGPNRAFNIGN</sequence>
<dbReference type="CDD" id="cd14014">
    <property type="entry name" value="STKc_PknB_like"/>
    <property type="match status" value="2"/>
</dbReference>
<dbReference type="SMART" id="SM00220">
    <property type="entry name" value="S_TKc"/>
    <property type="match status" value="2"/>
</dbReference>
<evidence type="ECO:0000256" key="3">
    <source>
        <dbReference type="ARBA" id="ARBA00022777"/>
    </source>
</evidence>
<keyword evidence="9" id="KW-1185">Reference proteome</keyword>
<evidence type="ECO:0000313" key="8">
    <source>
        <dbReference type="EMBL" id="QDT64927.1"/>
    </source>
</evidence>
<feature type="region of interest" description="Disordered" evidence="5">
    <location>
        <begin position="224"/>
        <end position="254"/>
    </location>
</feature>
<dbReference type="AlphaFoldDB" id="A0A517T985"/>
<reference evidence="8 9" key="1">
    <citation type="submission" date="2019-02" db="EMBL/GenBank/DDBJ databases">
        <title>Deep-cultivation of Planctomycetes and their phenomic and genomic characterization uncovers novel biology.</title>
        <authorList>
            <person name="Wiegand S."/>
            <person name="Jogler M."/>
            <person name="Boedeker C."/>
            <person name="Pinto D."/>
            <person name="Vollmers J."/>
            <person name="Rivas-Marin E."/>
            <person name="Kohn T."/>
            <person name="Peeters S.H."/>
            <person name="Heuer A."/>
            <person name="Rast P."/>
            <person name="Oberbeckmann S."/>
            <person name="Bunk B."/>
            <person name="Jeske O."/>
            <person name="Meyerdierks A."/>
            <person name="Storesund J.E."/>
            <person name="Kallscheuer N."/>
            <person name="Luecker S."/>
            <person name="Lage O.M."/>
            <person name="Pohl T."/>
            <person name="Merkel B.J."/>
            <person name="Hornburger P."/>
            <person name="Mueller R.-W."/>
            <person name="Bruemmer F."/>
            <person name="Labrenz M."/>
            <person name="Spormann A.M."/>
            <person name="Op den Camp H."/>
            <person name="Overmann J."/>
            <person name="Amann R."/>
            <person name="Jetten M.S.M."/>
            <person name="Mascher T."/>
            <person name="Medema M.H."/>
            <person name="Devos D.P."/>
            <person name="Kaster A.-K."/>
            <person name="Ovreas L."/>
            <person name="Rohde M."/>
            <person name="Galperin M.Y."/>
            <person name="Jogler C."/>
        </authorList>
    </citation>
    <scope>NUCLEOTIDE SEQUENCE [LARGE SCALE GENOMIC DNA]</scope>
    <source>
        <strain evidence="8 9">V22</strain>
    </source>
</reference>
<evidence type="ECO:0000256" key="4">
    <source>
        <dbReference type="ARBA" id="ARBA00022840"/>
    </source>
</evidence>
<keyword evidence="4" id="KW-0067">ATP-binding</keyword>
<feature type="region of interest" description="Disordered" evidence="5">
    <location>
        <begin position="598"/>
        <end position="629"/>
    </location>
</feature>
<keyword evidence="6" id="KW-1133">Transmembrane helix</keyword>
<dbReference type="PANTHER" id="PTHR43289">
    <property type="entry name" value="MITOGEN-ACTIVATED PROTEIN KINASE KINASE KINASE 20-RELATED"/>
    <property type="match status" value="1"/>
</dbReference>
<feature type="compositionally biased region" description="Basic and acidic residues" evidence="5">
    <location>
        <begin position="601"/>
        <end position="617"/>
    </location>
</feature>